<evidence type="ECO:0000313" key="5">
    <source>
        <dbReference type="Proteomes" id="UP000198372"/>
    </source>
</evidence>
<dbReference type="PANTHER" id="PTHR45910:SF1">
    <property type="entry name" value="N-ALPHA-ACETYLTRANSFERASE 20"/>
    <property type="match status" value="1"/>
</dbReference>
<dbReference type="Pfam" id="PF00583">
    <property type="entry name" value="Acetyltransf_1"/>
    <property type="match status" value="1"/>
</dbReference>
<keyword evidence="2" id="KW-0012">Acyltransferase</keyword>
<keyword evidence="5" id="KW-1185">Reference proteome</keyword>
<dbReference type="InterPro" id="IPR051646">
    <property type="entry name" value="NatB_acetyltransferase_subunit"/>
</dbReference>
<dbReference type="STRING" id="269621.A0A238F754"/>
<accession>A0A238F754</accession>
<protein>
    <submittedName>
        <fullName evidence="4">BQ2448_2045 protein</fullName>
    </submittedName>
</protein>
<evidence type="ECO:0000259" key="3">
    <source>
        <dbReference type="PROSITE" id="PS51186"/>
    </source>
</evidence>
<dbReference type="AlphaFoldDB" id="A0A238F754"/>
<feature type="domain" description="N-acetyltransferase" evidence="3">
    <location>
        <begin position="2"/>
        <end position="223"/>
    </location>
</feature>
<dbReference type="InterPro" id="IPR000182">
    <property type="entry name" value="GNAT_dom"/>
</dbReference>
<sequence>MSLLRPFSACDQFAFNAINLDLWTETYGVGYYGYYLSTWPDLFTVVESAGGKGRRDAARGIGGEGGGLMGYGKYMNDKPLQPREWEYSPQGKISGKLMRSCPRLCLDGATVMGKTEGKGEEWHGHVSAITVSPAHRRLGLASMMMELLERVSDQQHTFLYVQPTSLEIGAVEDVDLFVRVSNNLAIGLYESLGYIVYRRVKDYYGGGAGQADEDGFDMRKPMSRDRQNKSIKIPNGILDGRDYEVRPEDVFW</sequence>
<dbReference type="EMBL" id="FMSP01000004">
    <property type="protein sequence ID" value="SCV69025.1"/>
    <property type="molecule type" value="Genomic_DNA"/>
</dbReference>
<dbReference type="PROSITE" id="PS51186">
    <property type="entry name" value="GNAT"/>
    <property type="match status" value="1"/>
</dbReference>
<proteinExistence type="predicted"/>
<dbReference type="PANTHER" id="PTHR45910">
    <property type="entry name" value="N-ALPHA-ACETYLTRANSFERASE 20"/>
    <property type="match status" value="1"/>
</dbReference>
<reference evidence="5" key="1">
    <citation type="submission" date="2016-09" db="EMBL/GenBank/DDBJ databases">
        <authorList>
            <person name="Jeantristanb JTB J.-T."/>
            <person name="Ricardo R."/>
        </authorList>
    </citation>
    <scope>NUCLEOTIDE SEQUENCE [LARGE SCALE GENOMIC DNA]</scope>
</reference>
<organism evidence="4 5">
    <name type="scientific">Microbotryum intermedium</name>
    <dbReference type="NCBI Taxonomy" id="269621"/>
    <lineage>
        <taxon>Eukaryota</taxon>
        <taxon>Fungi</taxon>
        <taxon>Dikarya</taxon>
        <taxon>Basidiomycota</taxon>
        <taxon>Pucciniomycotina</taxon>
        <taxon>Microbotryomycetes</taxon>
        <taxon>Microbotryales</taxon>
        <taxon>Microbotryaceae</taxon>
        <taxon>Microbotryum</taxon>
    </lineage>
</organism>
<evidence type="ECO:0000256" key="2">
    <source>
        <dbReference type="ARBA" id="ARBA00023315"/>
    </source>
</evidence>
<dbReference type="Gene3D" id="3.40.630.30">
    <property type="match status" value="1"/>
</dbReference>
<dbReference type="SUPFAM" id="SSF55729">
    <property type="entry name" value="Acyl-CoA N-acyltransferases (Nat)"/>
    <property type="match status" value="1"/>
</dbReference>
<gene>
    <name evidence="4" type="ORF">BQ2448_2045</name>
</gene>
<dbReference type="Proteomes" id="UP000198372">
    <property type="component" value="Unassembled WGS sequence"/>
</dbReference>
<dbReference type="GO" id="GO:0004596">
    <property type="term" value="F:protein-N-terminal amino-acid acetyltransferase activity"/>
    <property type="evidence" value="ECO:0007669"/>
    <property type="project" value="TreeGrafter"/>
</dbReference>
<name>A0A238F754_9BASI</name>
<evidence type="ECO:0000313" key="4">
    <source>
        <dbReference type="EMBL" id="SCV69025.1"/>
    </source>
</evidence>
<dbReference type="OrthoDB" id="10264728at2759"/>
<dbReference type="CDD" id="cd04301">
    <property type="entry name" value="NAT_SF"/>
    <property type="match status" value="1"/>
</dbReference>
<dbReference type="InterPro" id="IPR016181">
    <property type="entry name" value="Acyl_CoA_acyltransferase"/>
</dbReference>
<evidence type="ECO:0000256" key="1">
    <source>
        <dbReference type="ARBA" id="ARBA00022679"/>
    </source>
</evidence>
<keyword evidence="1" id="KW-0808">Transferase</keyword>
<dbReference type="GO" id="GO:0031416">
    <property type="term" value="C:NatB complex"/>
    <property type="evidence" value="ECO:0007669"/>
    <property type="project" value="TreeGrafter"/>
</dbReference>